<evidence type="ECO:0000313" key="1">
    <source>
        <dbReference type="EMBL" id="MBX45122.1"/>
    </source>
</evidence>
<protein>
    <submittedName>
        <fullName evidence="1">Uncharacterized protein</fullName>
    </submittedName>
</protein>
<dbReference type="AlphaFoldDB" id="A0A2P2NRI9"/>
<sequence>MHSHQCPFVKMLLHRVKIHLLT</sequence>
<dbReference type="EMBL" id="GGEC01064638">
    <property type="protein sequence ID" value="MBX45122.1"/>
    <property type="molecule type" value="Transcribed_RNA"/>
</dbReference>
<reference evidence="1" key="1">
    <citation type="submission" date="2018-02" db="EMBL/GenBank/DDBJ databases">
        <title>Rhizophora mucronata_Transcriptome.</title>
        <authorList>
            <person name="Meera S.P."/>
            <person name="Sreeshan A."/>
            <person name="Augustine A."/>
        </authorList>
    </citation>
    <scope>NUCLEOTIDE SEQUENCE</scope>
    <source>
        <tissue evidence="1">Leaf</tissue>
    </source>
</reference>
<name>A0A2P2NRI9_RHIMU</name>
<organism evidence="1">
    <name type="scientific">Rhizophora mucronata</name>
    <name type="common">Asiatic mangrove</name>
    <dbReference type="NCBI Taxonomy" id="61149"/>
    <lineage>
        <taxon>Eukaryota</taxon>
        <taxon>Viridiplantae</taxon>
        <taxon>Streptophyta</taxon>
        <taxon>Embryophyta</taxon>
        <taxon>Tracheophyta</taxon>
        <taxon>Spermatophyta</taxon>
        <taxon>Magnoliopsida</taxon>
        <taxon>eudicotyledons</taxon>
        <taxon>Gunneridae</taxon>
        <taxon>Pentapetalae</taxon>
        <taxon>rosids</taxon>
        <taxon>fabids</taxon>
        <taxon>Malpighiales</taxon>
        <taxon>Rhizophoraceae</taxon>
        <taxon>Rhizophora</taxon>
    </lineage>
</organism>
<proteinExistence type="predicted"/>
<accession>A0A2P2NRI9</accession>